<sequence length="328" mass="36432">MTKNKLSLLAFSLITGTLIIPTVSCREGGNITVIEKNYALPQYGSITLSQLASDLDIVINENDILTSSDTRVASVVGNKIFASRVGTSEIKIQNESGNTTTRITFNVTELREYDPNEVSYINRGTAGGILIDLGVNRHLSEGLEYQFNFYTNSSSASDIQVTIDDNSILEYRYDYNNGNQYFVCKGVGRTRVQMFDKDANLVYRNLITIVAPYETPEELEFCLSQYDYWGGLGYSDGTLVKDTTRANFYSGSGTMVGTDSGVDFGTISFNYNYVPEESNDDIAYFDLTSVVGATSFNLDHFILFTSGDQVLFYTTNGVFDMYVPKMNS</sequence>
<evidence type="ECO:0000313" key="1">
    <source>
        <dbReference type="EMBL" id="MBO8427599.1"/>
    </source>
</evidence>
<gene>
    <name evidence="1" type="ORF">IAC58_03505</name>
</gene>
<comment type="caution">
    <text evidence="1">The sequence shown here is derived from an EMBL/GenBank/DDBJ whole genome shotgun (WGS) entry which is preliminary data.</text>
</comment>
<accession>A0A9D9DH70</accession>
<evidence type="ECO:0000313" key="2">
    <source>
        <dbReference type="Proteomes" id="UP000823613"/>
    </source>
</evidence>
<name>A0A9D9DH70_9BACL</name>
<organism evidence="1 2">
    <name type="scientific">Candidatus Onthovivens merdipullorum</name>
    <dbReference type="NCBI Taxonomy" id="2840889"/>
    <lineage>
        <taxon>Bacteria</taxon>
        <taxon>Bacillati</taxon>
        <taxon>Bacillota</taxon>
        <taxon>Bacilli</taxon>
        <taxon>Bacillales</taxon>
        <taxon>Candidatus Onthovivens</taxon>
    </lineage>
</organism>
<dbReference type="Proteomes" id="UP000823613">
    <property type="component" value="Unassembled WGS sequence"/>
</dbReference>
<proteinExistence type="predicted"/>
<protein>
    <submittedName>
        <fullName evidence="1">Uncharacterized protein</fullName>
    </submittedName>
</protein>
<dbReference type="AlphaFoldDB" id="A0A9D9DH70"/>
<reference evidence="1" key="1">
    <citation type="submission" date="2020-10" db="EMBL/GenBank/DDBJ databases">
        <authorList>
            <person name="Gilroy R."/>
        </authorList>
    </citation>
    <scope>NUCLEOTIDE SEQUENCE</scope>
    <source>
        <strain evidence="1">11159</strain>
    </source>
</reference>
<reference evidence="1" key="2">
    <citation type="journal article" date="2021" name="PeerJ">
        <title>Extensive microbial diversity within the chicken gut microbiome revealed by metagenomics and culture.</title>
        <authorList>
            <person name="Gilroy R."/>
            <person name="Ravi A."/>
            <person name="Getino M."/>
            <person name="Pursley I."/>
            <person name="Horton D.L."/>
            <person name="Alikhan N.F."/>
            <person name="Baker D."/>
            <person name="Gharbi K."/>
            <person name="Hall N."/>
            <person name="Watson M."/>
            <person name="Adriaenssens E.M."/>
            <person name="Foster-Nyarko E."/>
            <person name="Jarju S."/>
            <person name="Secka A."/>
            <person name="Antonio M."/>
            <person name="Oren A."/>
            <person name="Chaudhuri R.R."/>
            <person name="La Ragione R."/>
            <person name="Hildebrand F."/>
            <person name="Pallen M.J."/>
        </authorList>
    </citation>
    <scope>NUCLEOTIDE SEQUENCE</scope>
    <source>
        <strain evidence="1">11159</strain>
    </source>
</reference>
<dbReference type="EMBL" id="JADIMY010000075">
    <property type="protein sequence ID" value="MBO8427599.1"/>
    <property type="molecule type" value="Genomic_DNA"/>
</dbReference>